<comment type="caution">
    <text evidence="2">The sequence shown here is derived from an EMBL/GenBank/DDBJ whole genome shotgun (WGS) entry which is preliminary data.</text>
</comment>
<feature type="compositionally biased region" description="Acidic residues" evidence="1">
    <location>
        <begin position="249"/>
        <end position="260"/>
    </location>
</feature>
<feature type="compositionally biased region" description="Acidic residues" evidence="1">
    <location>
        <begin position="279"/>
        <end position="288"/>
    </location>
</feature>
<evidence type="ECO:0000256" key="1">
    <source>
        <dbReference type="SAM" id="MobiDB-lite"/>
    </source>
</evidence>
<keyword evidence="3" id="KW-1185">Reference proteome</keyword>
<feature type="compositionally biased region" description="Polar residues" evidence="1">
    <location>
        <begin position="163"/>
        <end position="175"/>
    </location>
</feature>
<sequence length="377" mass="39753">MATFANTQSNYDLAAAAFAAFNSTAFNTLTTQTRPPHRHAAPNQRADRVSKSTSTTRFPPQPNRHQHRAQHLPTPGPDHPSNTSAASPILPCATFGSPLRRSTGARINSQPHSQIPKKRPLASDMARTSKKPHIGPTSLWPDTTSSSPLRSIPPRPSPPPGMSNHTLPTSPTTAPIGTLFPLASAGTNHTSPPRVAATCPTSNGGDSAVNVDKPVGRPVAKAVEQVRATQEEHRRLSVPRDSGVRDVWSTEEEDNDDDWADFNAKEESSDNGEQVVEPTDSEPTEEIGGDLSVGHGGTPTGKESETIVASIEHADTSAEGDRDVGGAQSDGVMDEQDGGEATATHQKTDSGEAQSGASDIAEKQNREQCGTGGTKEA</sequence>
<dbReference type="EMBL" id="JAUIQD010000003">
    <property type="protein sequence ID" value="KAK3356692.1"/>
    <property type="molecule type" value="Genomic_DNA"/>
</dbReference>
<organism evidence="2 3">
    <name type="scientific">Lasiosphaeria hispida</name>
    <dbReference type="NCBI Taxonomy" id="260671"/>
    <lineage>
        <taxon>Eukaryota</taxon>
        <taxon>Fungi</taxon>
        <taxon>Dikarya</taxon>
        <taxon>Ascomycota</taxon>
        <taxon>Pezizomycotina</taxon>
        <taxon>Sordariomycetes</taxon>
        <taxon>Sordariomycetidae</taxon>
        <taxon>Sordariales</taxon>
        <taxon>Lasiosphaeriaceae</taxon>
        <taxon>Lasiosphaeria</taxon>
    </lineage>
</organism>
<evidence type="ECO:0000313" key="2">
    <source>
        <dbReference type="EMBL" id="KAK3356692.1"/>
    </source>
</evidence>
<accession>A0AAJ0HKR8</accession>
<protein>
    <submittedName>
        <fullName evidence="2">Uncharacterized protein</fullName>
    </submittedName>
</protein>
<dbReference type="AlphaFoldDB" id="A0AAJ0HKR8"/>
<reference evidence="2" key="2">
    <citation type="submission" date="2023-06" db="EMBL/GenBank/DDBJ databases">
        <authorList>
            <consortium name="Lawrence Berkeley National Laboratory"/>
            <person name="Haridas S."/>
            <person name="Hensen N."/>
            <person name="Bonometti L."/>
            <person name="Westerberg I."/>
            <person name="Brannstrom I.O."/>
            <person name="Guillou S."/>
            <person name="Cros-Aarteil S."/>
            <person name="Calhoun S."/>
            <person name="Kuo A."/>
            <person name="Mondo S."/>
            <person name="Pangilinan J."/>
            <person name="Riley R."/>
            <person name="Labutti K."/>
            <person name="Andreopoulos B."/>
            <person name="Lipzen A."/>
            <person name="Chen C."/>
            <person name="Yanf M."/>
            <person name="Daum C."/>
            <person name="Ng V."/>
            <person name="Clum A."/>
            <person name="Steindorff A."/>
            <person name="Ohm R."/>
            <person name="Martin F."/>
            <person name="Silar P."/>
            <person name="Natvig D."/>
            <person name="Lalanne C."/>
            <person name="Gautier V."/>
            <person name="Ament-Velasquez S.L."/>
            <person name="Kruys A."/>
            <person name="Hutchinson M.I."/>
            <person name="Powell A.J."/>
            <person name="Barry K."/>
            <person name="Miller A.N."/>
            <person name="Grigoriev I.V."/>
            <person name="Debuchy R."/>
            <person name="Gladieux P."/>
            <person name="Thoren M.H."/>
            <person name="Johannesson H."/>
        </authorList>
    </citation>
    <scope>NUCLEOTIDE SEQUENCE</scope>
    <source>
        <strain evidence="2">CBS 955.72</strain>
    </source>
</reference>
<proteinExistence type="predicted"/>
<evidence type="ECO:0000313" key="3">
    <source>
        <dbReference type="Proteomes" id="UP001275084"/>
    </source>
</evidence>
<dbReference type="Proteomes" id="UP001275084">
    <property type="component" value="Unassembled WGS sequence"/>
</dbReference>
<feature type="region of interest" description="Disordered" evidence="1">
    <location>
        <begin position="30"/>
        <end position="377"/>
    </location>
</feature>
<feature type="compositionally biased region" description="Pro residues" evidence="1">
    <location>
        <begin position="151"/>
        <end position="161"/>
    </location>
</feature>
<gene>
    <name evidence="2" type="ORF">B0T25DRAFT_137924</name>
</gene>
<name>A0AAJ0HKR8_9PEZI</name>
<reference evidence="2" key="1">
    <citation type="journal article" date="2023" name="Mol. Phylogenet. Evol.">
        <title>Genome-scale phylogeny and comparative genomics of the fungal order Sordariales.</title>
        <authorList>
            <person name="Hensen N."/>
            <person name="Bonometti L."/>
            <person name="Westerberg I."/>
            <person name="Brannstrom I.O."/>
            <person name="Guillou S."/>
            <person name="Cros-Aarteil S."/>
            <person name="Calhoun S."/>
            <person name="Haridas S."/>
            <person name="Kuo A."/>
            <person name="Mondo S."/>
            <person name="Pangilinan J."/>
            <person name="Riley R."/>
            <person name="LaButti K."/>
            <person name="Andreopoulos B."/>
            <person name="Lipzen A."/>
            <person name="Chen C."/>
            <person name="Yan M."/>
            <person name="Daum C."/>
            <person name="Ng V."/>
            <person name="Clum A."/>
            <person name="Steindorff A."/>
            <person name="Ohm R.A."/>
            <person name="Martin F."/>
            <person name="Silar P."/>
            <person name="Natvig D.O."/>
            <person name="Lalanne C."/>
            <person name="Gautier V."/>
            <person name="Ament-Velasquez S.L."/>
            <person name="Kruys A."/>
            <person name="Hutchinson M.I."/>
            <person name="Powell A.J."/>
            <person name="Barry K."/>
            <person name="Miller A.N."/>
            <person name="Grigoriev I.V."/>
            <person name="Debuchy R."/>
            <person name="Gladieux P."/>
            <person name="Hiltunen Thoren M."/>
            <person name="Johannesson H."/>
        </authorList>
    </citation>
    <scope>NUCLEOTIDE SEQUENCE</scope>
    <source>
        <strain evidence="2">CBS 955.72</strain>
    </source>
</reference>
<feature type="compositionally biased region" description="Basic and acidic residues" evidence="1">
    <location>
        <begin position="312"/>
        <end position="324"/>
    </location>
</feature>